<organism evidence="3 4">
    <name type="scientific">Rhizophagus irregularis</name>
    <dbReference type="NCBI Taxonomy" id="588596"/>
    <lineage>
        <taxon>Eukaryota</taxon>
        <taxon>Fungi</taxon>
        <taxon>Fungi incertae sedis</taxon>
        <taxon>Mucoromycota</taxon>
        <taxon>Glomeromycotina</taxon>
        <taxon>Glomeromycetes</taxon>
        <taxon>Glomerales</taxon>
        <taxon>Glomeraceae</taxon>
        <taxon>Rhizophagus</taxon>
    </lineage>
</organism>
<dbReference type="PANTHER" id="PTHR44329">
    <property type="entry name" value="SERINE/THREONINE-PROTEIN KINASE TNNI3K-RELATED"/>
    <property type="match status" value="1"/>
</dbReference>
<evidence type="ECO:0000256" key="1">
    <source>
        <dbReference type="SAM" id="Phobius"/>
    </source>
</evidence>
<keyword evidence="4" id="KW-1185">Reference proteome</keyword>
<dbReference type="VEuPathDB" id="FungiDB:RhiirFUN_018744"/>
<dbReference type="PROSITE" id="PS50011">
    <property type="entry name" value="PROTEIN_KINASE_DOM"/>
    <property type="match status" value="1"/>
</dbReference>
<feature type="transmembrane region" description="Helical" evidence="1">
    <location>
        <begin position="31"/>
        <end position="53"/>
    </location>
</feature>
<keyword evidence="1" id="KW-0472">Membrane</keyword>
<name>A0A2I1GPH9_9GLOM</name>
<evidence type="ECO:0000313" key="4">
    <source>
        <dbReference type="Proteomes" id="UP000234323"/>
    </source>
</evidence>
<feature type="transmembrane region" description="Helical" evidence="1">
    <location>
        <begin position="115"/>
        <end position="134"/>
    </location>
</feature>
<keyword evidence="1" id="KW-0812">Transmembrane</keyword>
<feature type="transmembrane region" description="Helical" evidence="1">
    <location>
        <begin position="168"/>
        <end position="188"/>
    </location>
</feature>
<protein>
    <submittedName>
        <fullName evidence="3">Kinase-like protein</fullName>
    </submittedName>
</protein>
<dbReference type="Gene3D" id="1.10.510.10">
    <property type="entry name" value="Transferase(Phosphotransferase) domain 1"/>
    <property type="match status" value="1"/>
</dbReference>
<dbReference type="GO" id="GO:0004674">
    <property type="term" value="F:protein serine/threonine kinase activity"/>
    <property type="evidence" value="ECO:0007669"/>
    <property type="project" value="TreeGrafter"/>
</dbReference>
<dbReference type="InterPro" id="IPR001245">
    <property type="entry name" value="Ser-Thr/Tyr_kinase_cat_dom"/>
</dbReference>
<dbReference type="Proteomes" id="UP000234323">
    <property type="component" value="Unassembled WGS sequence"/>
</dbReference>
<dbReference type="EMBL" id="LLXI01000651">
    <property type="protein sequence ID" value="PKY48551.1"/>
    <property type="molecule type" value="Genomic_DNA"/>
</dbReference>
<comment type="caution">
    <text evidence="3">The sequence shown here is derived from an EMBL/GenBank/DDBJ whole genome shotgun (WGS) entry which is preliminary data.</text>
</comment>
<proteinExistence type="predicted"/>
<feature type="transmembrane region" description="Helical" evidence="1">
    <location>
        <begin position="60"/>
        <end position="76"/>
    </location>
</feature>
<dbReference type="PRINTS" id="PR00109">
    <property type="entry name" value="TYRKINASE"/>
</dbReference>
<dbReference type="VEuPathDB" id="FungiDB:RhiirA1_537784"/>
<dbReference type="SUPFAM" id="SSF56112">
    <property type="entry name" value="Protein kinase-like (PK-like)"/>
    <property type="match status" value="1"/>
</dbReference>
<dbReference type="InterPro" id="IPR051681">
    <property type="entry name" value="Ser/Thr_Kinases-Pseudokinases"/>
</dbReference>
<evidence type="ECO:0000259" key="2">
    <source>
        <dbReference type="PROSITE" id="PS50011"/>
    </source>
</evidence>
<sequence>MLKHRVQKIFLIELVILFFNNILLYNNEKTYLLSGIGIFVVICLNKGLLWIIWRLYNENPWILCLFATPYIITLFLGCIKTFMTLSFCFVYLQHLVIVFIGDYTKILCYLSRKSFMVIAIYIGFLPMIGLKSVLELCPTLAIIYTIIIIINIYIRSYFVVLKHFWRTIFKLILPICFNCWGVLTGLFWCRNCGKNYFTDNFSSWTSDNYDIDELIRDTQKKAKELTDYIEWIPYSEFGDMTRIDEGRFGTVYRTIWKSGPLTMIRGKIERSGQIYDELSQFVLIKTLDQFHETLGHLYKFGPISSHLRPCNVAIKILNHSDDNMENFLNELKAHIKCATTLHTNEFQKVMVKCYGVSRDPTTGKYIFVMELERNGNLRHYLKEKFSVLRWYDDKLKLLVSLANGLQTIHEAGLVHRDLHAGNILIGHDNNAYLADLGLSCLENEQQSKFNYGVLPFIAPEVLRNHKYTFASDVYSFGMIMWMLTSGQHPFADNKNEFLGVEICKGKRPNVIEETPECYRELMERCWNPDPSKRPSVIELYNTFKFWYLGKCYRQFKNADRFSTLREVINSDQSDLSSGK</sequence>
<dbReference type="InterPro" id="IPR011009">
    <property type="entry name" value="Kinase-like_dom_sf"/>
</dbReference>
<feature type="domain" description="Protein kinase" evidence="2">
    <location>
        <begin position="237"/>
        <end position="547"/>
    </location>
</feature>
<feature type="transmembrane region" description="Helical" evidence="1">
    <location>
        <begin position="9"/>
        <end position="25"/>
    </location>
</feature>
<gene>
    <name evidence="3" type="ORF">RhiirA4_544690</name>
</gene>
<dbReference type="InterPro" id="IPR000719">
    <property type="entry name" value="Prot_kinase_dom"/>
</dbReference>
<dbReference type="GO" id="GO:0005524">
    <property type="term" value="F:ATP binding"/>
    <property type="evidence" value="ECO:0007669"/>
    <property type="project" value="InterPro"/>
</dbReference>
<keyword evidence="3" id="KW-0808">Transferase</keyword>
<feature type="transmembrane region" description="Helical" evidence="1">
    <location>
        <begin position="140"/>
        <end position="161"/>
    </location>
</feature>
<dbReference type="Pfam" id="PF07714">
    <property type="entry name" value="PK_Tyr_Ser-Thr"/>
    <property type="match status" value="1"/>
</dbReference>
<keyword evidence="1" id="KW-1133">Transmembrane helix</keyword>
<accession>A0A2I1GPH9</accession>
<evidence type="ECO:0000313" key="3">
    <source>
        <dbReference type="EMBL" id="PKY48551.1"/>
    </source>
</evidence>
<dbReference type="VEuPathDB" id="FungiDB:FUN_012733"/>
<feature type="transmembrane region" description="Helical" evidence="1">
    <location>
        <begin position="82"/>
        <end position="103"/>
    </location>
</feature>
<reference evidence="3 4" key="1">
    <citation type="submission" date="2015-10" db="EMBL/GenBank/DDBJ databases">
        <title>Genome analyses suggest a sexual origin of heterokaryosis in a supposedly ancient asexual fungus.</title>
        <authorList>
            <person name="Ropars J."/>
            <person name="Sedzielewska K."/>
            <person name="Noel J."/>
            <person name="Charron P."/>
            <person name="Farinelli L."/>
            <person name="Marton T."/>
            <person name="Kruger M."/>
            <person name="Pelin A."/>
            <person name="Brachmann A."/>
            <person name="Corradi N."/>
        </authorList>
    </citation>
    <scope>NUCLEOTIDE SEQUENCE [LARGE SCALE GENOMIC DNA]</scope>
    <source>
        <strain evidence="3 4">A4</strain>
    </source>
</reference>
<dbReference type="AlphaFoldDB" id="A0A2I1GPH9"/>
<keyword evidence="3" id="KW-0418">Kinase</keyword>